<dbReference type="AlphaFoldDB" id="A0A1L7TFG9"/>
<proteinExistence type="predicted"/>
<dbReference type="Proteomes" id="UP000184255">
    <property type="component" value="Unassembled WGS sequence"/>
</dbReference>
<gene>
    <name evidence="1" type="ORF">FMAN_11009</name>
</gene>
<organism evidence="1 2">
    <name type="scientific">Fusarium mangiferae</name>
    <name type="common">Mango malformation disease fungus</name>
    <dbReference type="NCBI Taxonomy" id="192010"/>
    <lineage>
        <taxon>Eukaryota</taxon>
        <taxon>Fungi</taxon>
        <taxon>Dikarya</taxon>
        <taxon>Ascomycota</taxon>
        <taxon>Pezizomycotina</taxon>
        <taxon>Sordariomycetes</taxon>
        <taxon>Hypocreomycetidae</taxon>
        <taxon>Hypocreales</taxon>
        <taxon>Nectriaceae</taxon>
        <taxon>Fusarium</taxon>
        <taxon>Fusarium fujikuroi species complex</taxon>
    </lineage>
</organism>
<dbReference type="VEuPathDB" id="FungiDB:FMAN_11009"/>
<comment type="caution">
    <text evidence="1">The sequence shown here is derived from an EMBL/GenBank/DDBJ whole genome shotgun (WGS) entry which is preliminary data.</text>
</comment>
<evidence type="ECO:0000313" key="1">
    <source>
        <dbReference type="EMBL" id="CVK96679.1"/>
    </source>
</evidence>
<keyword evidence="2" id="KW-1185">Reference proteome</keyword>
<reference evidence="2" key="1">
    <citation type="journal article" date="2016" name="Genome Biol. Evol.">
        <title>Comparative 'omics' of the Fusarium fujikuroi species complex highlights differences in genetic potential and metabolite synthesis.</title>
        <authorList>
            <person name="Niehaus E.-M."/>
            <person name="Muensterkoetter M."/>
            <person name="Proctor R.H."/>
            <person name="Brown D.W."/>
            <person name="Sharon A."/>
            <person name="Idan Y."/>
            <person name="Oren-Young L."/>
            <person name="Sieber C.M."/>
            <person name="Novak O."/>
            <person name="Pencik A."/>
            <person name="Tarkowska D."/>
            <person name="Hromadova K."/>
            <person name="Freeman S."/>
            <person name="Maymon M."/>
            <person name="Elazar M."/>
            <person name="Youssef S.A."/>
            <person name="El-Shabrawy E.S.M."/>
            <person name="Shalaby A.B.A."/>
            <person name="Houterman P."/>
            <person name="Brock N.L."/>
            <person name="Burkhardt I."/>
            <person name="Tsavkelova E.A."/>
            <person name="Dickschat J.S."/>
            <person name="Galuszka P."/>
            <person name="Gueldener U."/>
            <person name="Tudzynski B."/>
        </authorList>
    </citation>
    <scope>NUCLEOTIDE SEQUENCE [LARGE SCALE GENOMIC DNA]</scope>
    <source>
        <strain evidence="2">MRC7560</strain>
    </source>
</reference>
<dbReference type="GeneID" id="65090261"/>
<accession>A0A1L7TFG9</accession>
<name>A0A1L7TFG9_FUSMA</name>
<dbReference type="RefSeq" id="XP_041684097.1">
    <property type="nucleotide sequence ID" value="XM_041833767.1"/>
</dbReference>
<sequence>MPDKMFPESPDLNTINLSVVFTDNDQTSSLEPSIDENIIHPVTLACQELPNLNAINFSAAFSINDPTSSFQPSINENTITCSQIDSWGYGTAGRPERTEKRNTYSSQPVGSDGAYCGRDGFTRCPCGQRDQNTVYEQVLDSYSTGSTSQTCPLCLPRLLTEKNSAVAQQTLCKQHRQPRAQQDRYGQ</sequence>
<dbReference type="EMBL" id="FCQH01000008">
    <property type="protein sequence ID" value="CVK96679.1"/>
    <property type="molecule type" value="Genomic_DNA"/>
</dbReference>
<protein>
    <submittedName>
        <fullName evidence="1">Uncharacterized protein</fullName>
    </submittedName>
</protein>
<evidence type="ECO:0000313" key="2">
    <source>
        <dbReference type="Proteomes" id="UP000184255"/>
    </source>
</evidence>